<dbReference type="OrthoDB" id="6105682at2"/>
<dbReference type="EMBL" id="QUNG01000001">
    <property type="protein sequence ID" value="REG86656.1"/>
    <property type="molecule type" value="Genomic_DNA"/>
</dbReference>
<evidence type="ECO:0008006" key="3">
    <source>
        <dbReference type="Google" id="ProtNLM"/>
    </source>
</evidence>
<accession>A0A3E0DTD5</accession>
<evidence type="ECO:0000313" key="2">
    <source>
        <dbReference type="Proteomes" id="UP000256542"/>
    </source>
</evidence>
<protein>
    <recommendedName>
        <fullName evidence="3">DUF2383 domain-containing protein</fullName>
    </recommendedName>
</protein>
<comment type="caution">
    <text evidence="1">The sequence shown here is derived from an EMBL/GenBank/DDBJ whole genome shotgun (WGS) entry which is preliminary data.</text>
</comment>
<reference evidence="1 2" key="1">
    <citation type="submission" date="2018-08" db="EMBL/GenBank/DDBJ databases">
        <title>Genomic Encyclopedia of Type Strains, Phase III (KMG-III): the genomes of soil and plant-associated and newly described type strains.</title>
        <authorList>
            <person name="Whitman W."/>
        </authorList>
    </citation>
    <scope>NUCLEOTIDE SEQUENCE [LARGE SCALE GENOMIC DNA]</scope>
    <source>
        <strain evidence="1 2">CECT 7375</strain>
    </source>
</reference>
<dbReference type="AlphaFoldDB" id="A0A3E0DTD5"/>
<dbReference type="Proteomes" id="UP000256542">
    <property type="component" value="Unassembled WGS sequence"/>
</dbReference>
<proteinExistence type="predicted"/>
<gene>
    <name evidence="1" type="ORF">DFP81_101221</name>
</gene>
<name>A0A3E0DTD5_9GAMM</name>
<evidence type="ECO:0000313" key="1">
    <source>
        <dbReference type="EMBL" id="REG86656.1"/>
    </source>
</evidence>
<sequence length="160" mass="18163">MTQSKATMPTYSEADARLMLDIFSISFDSSVANATLYARSTNTLEQHVFQRVATQYRALSDSLLSRLMSLPKDSGTMNVEAGYIAKAYLMALKSSNKHAPSRVMSVNRQSLKRIRKMLRRITDRAFVGWLSQYLAWIQLTLDHVQYQRNAMALEQLSSMG</sequence>
<dbReference type="RefSeq" id="WP_115895911.1">
    <property type="nucleotide sequence ID" value="NZ_QUNG01000001.1"/>
</dbReference>
<organism evidence="1 2">
    <name type="scientific">Marinomonas pollencensis</name>
    <dbReference type="NCBI Taxonomy" id="491954"/>
    <lineage>
        <taxon>Bacteria</taxon>
        <taxon>Pseudomonadati</taxon>
        <taxon>Pseudomonadota</taxon>
        <taxon>Gammaproteobacteria</taxon>
        <taxon>Oceanospirillales</taxon>
        <taxon>Oceanospirillaceae</taxon>
        <taxon>Marinomonas</taxon>
    </lineage>
</organism>
<keyword evidence="2" id="KW-1185">Reference proteome</keyword>